<comment type="caution">
    <text evidence="2">The sequence shown here is derived from an EMBL/GenBank/DDBJ whole genome shotgun (WGS) entry which is preliminary data.</text>
</comment>
<gene>
    <name evidence="2" type="ORF">MNOR_LOCUS21307</name>
</gene>
<dbReference type="InterPro" id="IPR057680">
    <property type="entry name" value="DUF7920"/>
</dbReference>
<feature type="domain" description="DUF7920" evidence="1">
    <location>
        <begin position="108"/>
        <end position="280"/>
    </location>
</feature>
<proteinExistence type="predicted"/>
<reference evidence="2 3" key="1">
    <citation type="submission" date="2024-05" db="EMBL/GenBank/DDBJ databases">
        <authorList>
            <person name="Wallberg A."/>
        </authorList>
    </citation>
    <scope>NUCLEOTIDE SEQUENCE [LARGE SCALE GENOMIC DNA]</scope>
</reference>
<evidence type="ECO:0000259" key="1">
    <source>
        <dbReference type="Pfam" id="PF25536"/>
    </source>
</evidence>
<dbReference type="EMBL" id="CAXKWB010017074">
    <property type="protein sequence ID" value="CAL4117865.1"/>
    <property type="molecule type" value="Genomic_DNA"/>
</dbReference>
<sequence>MMDNLAWHEGNFTQFMEKQLAWDQLLLEIQCIFSTIYQKDLPRSLELSLNEMAKRALSSNVPSNKLYDFSIEKQKQKLIGITTAKVPDGIFPKNYTSELYDIKVKGEGPDDFLYNIHSDLRNYIPRGTTLMSMAGINNEQDLDVVLYANRKFTNTIGDDANQAEQWRSYCLDNPDEAGEVVAMEKLDGDAAPFSGRFINGKFYIFTGSKNVHMLISSEEDIEKYDGIRYNTAKVIARTVWKHLVQMQEKNRQILFSLLHHTKCTVVCEVLLPNNQHIVNLSSVKIHHCMY</sequence>
<dbReference type="Pfam" id="PF25536">
    <property type="entry name" value="DUF7920"/>
    <property type="match status" value="1"/>
</dbReference>
<dbReference type="PANTHER" id="PTHR38566">
    <property type="entry name" value="RNA_LIG_T4_1 DOMAIN-CONTAINING PROTEIN"/>
    <property type="match status" value="1"/>
</dbReference>
<dbReference type="AlphaFoldDB" id="A0AAV2R6V4"/>
<evidence type="ECO:0000313" key="3">
    <source>
        <dbReference type="Proteomes" id="UP001497623"/>
    </source>
</evidence>
<protein>
    <recommendedName>
        <fullName evidence="1">DUF7920 domain-containing protein</fullName>
    </recommendedName>
</protein>
<organism evidence="2 3">
    <name type="scientific">Meganyctiphanes norvegica</name>
    <name type="common">Northern krill</name>
    <name type="synonym">Thysanopoda norvegica</name>
    <dbReference type="NCBI Taxonomy" id="48144"/>
    <lineage>
        <taxon>Eukaryota</taxon>
        <taxon>Metazoa</taxon>
        <taxon>Ecdysozoa</taxon>
        <taxon>Arthropoda</taxon>
        <taxon>Crustacea</taxon>
        <taxon>Multicrustacea</taxon>
        <taxon>Malacostraca</taxon>
        <taxon>Eumalacostraca</taxon>
        <taxon>Eucarida</taxon>
        <taxon>Euphausiacea</taxon>
        <taxon>Euphausiidae</taxon>
        <taxon>Meganyctiphanes</taxon>
    </lineage>
</organism>
<dbReference type="Proteomes" id="UP001497623">
    <property type="component" value="Unassembled WGS sequence"/>
</dbReference>
<evidence type="ECO:0000313" key="2">
    <source>
        <dbReference type="EMBL" id="CAL4117865.1"/>
    </source>
</evidence>
<keyword evidence="3" id="KW-1185">Reference proteome</keyword>
<name>A0AAV2R6V4_MEGNR</name>
<dbReference type="PANTHER" id="PTHR38566:SF1">
    <property type="entry name" value="CHROMOSOME UNDETERMINED SCAFFOLD_18, WHOLE GENOME SHOTGUN SEQUENCE"/>
    <property type="match status" value="1"/>
</dbReference>
<accession>A0AAV2R6V4</accession>